<dbReference type="InterPro" id="IPR051321">
    <property type="entry name" value="PHA/PHB_synthase"/>
</dbReference>
<reference evidence="2 3" key="1">
    <citation type="journal article" date="2020" name="Microorganisms">
        <title>Osmotic Adaptation and Compatible Solute Biosynthesis of Phototrophic Bacteria as Revealed from Genome Analyses.</title>
        <authorList>
            <person name="Imhoff J.F."/>
            <person name="Rahn T."/>
            <person name="Kunzel S."/>
            <person name="Keller A."/>
            <person name="Neulinger S.C."/>
        </authorList>
    </citation>
    <scope>NUCLEOTIDE SEQUENCE [LARGE SCALE GENOMIC DNA]</scope>
    <source>
        <strain evidence="2 3">DSM 15116</strain>
    </source>
</reference>
<name>A0ABS1E458_9GAMM</name>
<dbReference type="RefSeq" id="WP_200256663.1">
    <property type="nucleotide sequence ID" value="NZ_NRSH01000018.1"/>
</dbReference>
<dbReference type="PANTHER" id="PTHR36837:SF2">
    <property type="entry name" value="POLY(3-HYDROXYALKANOATE) POLYMERASE SUBUNIT PHAC"/>
    <property type="match status" value="1"/>
</dbReference>
<dbReference type="PANTHER" id="PTHR36837">
    <property type="entry name" value="POLY(3-HYDROXYALKANOATE) POLYMERASE SUBUNIT PHAC"/>
    <property type="match status" value="1"/>
</dbReference>
<evidence type="ECO:0000313" key="2">
    <source>
        <dbReference type="EMBL" id="MBK1726002.1"/>
    </source>
</evidence>
<dbReference type="Proteomes" id="UP000738126">
    <property type="component" value="Unassembled WGS sequence"/>
</dbReference>
<feature type="domain" description="AB hydrolase-1" evidence="1">
    <location>
        <begin position="60"/>
        <end position="168"/>
    </location>
</feature>
<comment type="caution">
    <text evidence="2">The sequence shown here is derived from an EMBL/GenBank/DDBJ whole genome shotgun (WGS) entry which is preliminary data.</text>
</comment>
<gene>
    <name evidence="2" type="ORF">CKO13_03000</name>
</gene>
<protein>
    <recommendedName>
        <fullName evidence="1">AB hydrolase-1 domain-containing protein</fullName>
    </recommendedName>
</protein>
<keyword evidence="3" id="KW-1185">Reference proteome</keyword>
<evidence type="ECO:0000259" key="1">
    <source>
        <dbReference type="Pfam" id="PF00561"/>
    </source>
</evidence>
<dbReference type="Pfam" id="PF00561">
    <property type="entry name" value="Abhydrolase_1"/>
    <property type="match status" value="1"/>
</dbReference>
<accession>A0ABS1E458</accession>
<dbReference type="SUPFAM" id="SSF53474">
    <property type="entry name" value="alpha/beta-Hydrolases"/>
    <property type="match status" value="1"/>
</dbReference>
<dbReference type="InterPro" id="IPR000073">
    <property type="entry name" value="AB_hydrolase_1"/>
</dbReference>
<dbReference type="EMBL" id="NRSH01000018">
    <property type="protein sequence ID" value="MBK1726002.1"/>
    <property type="molecule type" value="Genomic_DNA"/>
</dbReference>
<dbReference type="Gene3D" id="3.40.50.1820">
    <property type="entry name" value="alpha/beta hydrolase"/>
    <property type="match status" value="1"/>
</dbReference>
<sequence length="358" mass="38821">MLAAPTSLQLAFRQLDEQRRRAALLCDTLGLAPQRTPYERVATGSPAELRRFAPPRRDAPPVLLVPAPFKTADIWDLLPAASVVRRYLEAGYRVYLLSWPPIEETPEHCRLGLDDYAAGMLGAAAETVRAETGAERIAVTGHSLGGTLAALFSARYPERVRALTLLAAPLCYGPAAGAFGRLVALMPSLRPLMSDDAPIAGSLLNYISASASPQSFVLSRGADWLASLAHPEQMRLHLLVERWALDERALPGRLFNEIVERLYRSDGFMSGELRIAGRALGPGDLQAPVIATASAGCDIAPPEAIAPALERAGHGAYRLVRQEEEPGVSIQHLGVLVGPRAHERVWPQLLEWLQAQHP</sequence>
<proteinExistence type="predicted"/>
<evidence type="ECO:0000313" key="3">
    <source>
        <dbReference type="Proteomes" id="UP000738126"/>
    </source>
</evidence>
<organism evidence="2 3">
    <name type="scientific">Halorhodospira neutriphila</name>
    <dbReference type="NCBI Taxonomy" id="168379"/>
    <lineage>
        <taxon>Bacteria</taxon>
        <taxon>Pseudomonadati</taxon>
        <taxon>Pseudomonadota</taxon>
        <taxon>Gammaproteobacteria</taxon>
        <taxon>Chromatiales</taxon>
        <taxon>Ectothiorhodospiraceae</taxon>
        <taxon>Halorhodospira</taxon>
    </lineage>
</organism>
<dbReference type="InterPro" id="IPR029058">
    <property type="entry name" value="AB_hydrolase_fold"/>
</dbReference>